<feature type="domain" description="CobW C-terminal" evidence="6">
    <location>
        <begin position="243"/>
        <end position="359"/>
    </location>
</feature>
<keyword evidence="3" id="KW-0143">Chaperone</keyword>
<comment type="caution">
    <text evidence="7">The sequence shown here is derived from an EMBL/GenBank/DDBJ whole genome shotgun (WGS) entry which is preliminary data.</text>
</comment>
<dbReference type="InterPro" id="IPR027417">
    <property type="entry name" value="P-loop_NTPase"/>
</dbReference>
<comment type="similarity">
    <text evidence="4">Belongs to the SIMIBI class G3E GTPase family. ZNG1 subfamily.</text>
</comment>
<dbReference type="SUPFAM" id="SSF90002">
    <property type="entry name" value="Hypothetical protein YjiA, C-terminal domain"/>
    <property type="match status" value="1"/>
</dbReference>
<evidence type="ECO:0000256" key="2">
    <source>
        <dbReference type="ARBA" id="ARBA00022801"/>
    </source>
</evidence>
<dbReference type="Gene3D" id="3.30.1220.10">
    <property type="entry name" value="CobW-like, C-terminal domain"/>
    <property type="match status" value="1"/>
</dbReference>
<evidence type="ECO:0000313" key="7">
    <source>
        <dbReference type="EMBL" id="MBA9002722.1"/>
    </source>
</evidence>
<dbReference type="EMBL" id="JACJII010000001">
    <property type="protein sequence ID" value="MBA9002722.1"/>
    <property type="molecule type" value="Genomic_DNA"/>
</dbReference>
<keyword evidence="8" id="KW-1185">Reference proteome</keyword>
<dbReference type="GO" id="GO:0000166">
    <property type="term" value="F:nucleotide binding"/>
    <property type="evidence" value="ECO:0007669"/>
    <property type="project" value="UniProtKB-KW"/>
</dbReference>
<evidence type="ECO:0000256" key="3">
    <source>
        <dbReference type="ARBA" id="ARBA00023186"/>
    </source>
</evidence>
<dbReference type="Proteomes" id="UP000539313">
    <property type="component" value="Unassembled WGS sequence"/>
</dbReference>
<sequence>MSVPVVLVAGLHGPARTAVADRLLREHPGSLAVHHELRRITEGLVTRVVRDAGGVLERAEVRLEHGCTTCTVREDLVPVLLRNAPRARLLVVELWDSVEPRSVAEILDRPDLHGDLRPTAVLTALDAELTPTDICRGETLAEAGRPGAAGDKRHLAEVLARQIEYATALVLPEVLPAPLPQADEDALDLCREILGHLAPTTPVHSPRDPLPNVTGPALCTRELAARVDPATARLPCELSTDAVDTVVWRRARPLHPARFFDAADALAAETVRSRGRFWLANRPDRMIAWDAVAGIVTVEDAGPWLASLPMAAWDLLPPARRIAAALDWSPGHGDRVQHLVFTGPGLDRARIHALLDACLLAPGEPADGDDPFVPFLDLPDAPHADPTPPR</sequence>
<keyword evidence="1" id="KW-0547">Nucleotide-binding</keyword>
<organism evidence="7 8">
    <name type="scientific">Thermomonospora cellulosilytica</name>
    <dbReference type="NCBI Taxonomy" id="1411118"/>
    <lineage>
        <taxon>Bacteria</taxon>
        <taxon>Bacillati</taxon>
        <taxon>Actinomycetota</taxon>
        <taxon>Actinomycetes</taxon>
        <taxon>Streptosporangiales</taxon>
        <taxon>Thermomonosporaceae</taxon>
        <taxon>Thermomonospora</taxon>
    </lineage>
</organism>
<dbReference type="AlphaFoldDB" id="A0A7W3MVQ0"/>
<dbReference type="Pfam" id="PF07683">
    <property type="entry name" value="CobW_C"/>
    <property type="match status" value="1"/>
</dbReference>
<dbReference type="PANTHER" id="PTHR43603">
    <property type="entry name" value="COBW DOMAIN-CONTAINING PROTEIN DDB_G0274527"/>
    <property type="match status" value="1"/>
</dbReference>
<evidence type="ECO:0000259" key="6">
    <source>
        <dbReference type="SMART" id="SM00833"/>
    </source>
</evidence>
<keyword evidence="2" id="KW-0378">Hydrolase</keyword>
<proteinExistence type="inferred from homology"/>
<dbReference type="InterPro" id="IPR011629">
    <property type="entry name" value="CobW-like_C"/>
</dbReference>
<dbReference type="GO" id="GO:0016787">
    <property type="term" value="F:hydrolase activity"/>
    <property type="evidence" value="ECO:0007669"/>
    <property type="project" value="UniProtKB-KW"/>
</dbReference>
<comment type="catalytic activity">
    <reaction evidence="5">
        <text>GTP + H2O = GDP + phosphate + H(+)</text>
        <dbReference type="Rhea" id="RHEA:19669"/>
        <dbReference type="ChEBI" id="CHEBI:15377"/>
        <dbReference type="ChEBI" id="CHEBI:15378"/>
        <dbReference type="ChEBI" id="CHEBI:37565"/>
        <dbReference type="ChEBI" id="CHEBI:43474"/>
        <dbReference type="ChEBI" id="CHEBI:58189"/>
    </reaction>
    <physiologicalReaction direction="left-to-right" evidence="5">
        <dbReference type="Rhea" id="RHEA:19670"/>
    </physiologicalReaction>
</comment>
<dbReference type="InterPro" id="IPR051927">
    <property type="entry name" value="Zn_Chap_cDPG_Synth"/>
</dbReference>
<evidence type="ECO:0000256" key="4">
    <source>
        <dbReference type="ARBA" id="ARBA00034320"/>
    </source>
</evidence>
<evidence type="ECO:0000256" key="5">
    <source>
        <dbReference type="ARBA" id="ARBA00049117"/>
    </source>
</evidence>
<name>A0A7W3MVQ0_9ACTN</name>
<dbReference type="Pfam" id="PF02492">
    <property type="entry name" value="cobW"/>
    <property type="match status" value="1"/>
</dbReference>
<accession>A0A7W3MVQ0</accession>
<dbReference type="InterPro" id="IPR036627">
    <property type="entry name" value="CobW-likC_sf"/>
</dbReference>
<protein>
    <submittedName>
        <fullName evidence="7">G3E family GTPase</fullName>
    </submittedName>
</protein>
<evidence type="ECO:0000313" key="8">
    <source>
        <dbReference type="Proteomes" id="UP000539313"/>
    </source>
</evidence>
<reference evidence="7 8" key="1">
    <citation type="submission" date="2020-08" db="EMBL/GenBank/DDBJ databases">
        <title>Sequencing the genomes of 1000 actinobacteria strains.</title>
        <authorList>
            <person name="Klenk H.-P."/>
        </authorList>
    </citation>
    <scope>NUCLEOTIDE SEQUENCE [LARGE SCALE GENOMIC DNA]</scope>
    <source>
        <strain evidence="7 8">DSM 45823</strain>
    </source>
</reference>
<dbReference type="PANTHER" id="PTHR43603:SF1">
    <property type="entry name" value="ZINC-REGULATED GTPASE METALLOPROTEIN ACTIVATOR 1"/>
    <property type="match status" value="1"/>
</dbReference>
<evidence type="ECO:0000256" key="1">
    <source>
        <dbReference type="ARBA" id="ARBA00022741"/>
    </source>
</evidence>
<dbReference type="Gene3D" id="3.40.50.300">
    <property type="entry name" value="P-loop containing nucleotide triphosphate hydrolases"/>
    <property type="match status" value="1"/>
</dbReference>
<dbReference type="RefSeq" id="WP_182704672.1">
    <property type="nucleotide sequence ID" value="NZ_JACJII010000001.1"/>
</dbReference>
<gene>
    <name evidence="7" type="ORF">HNR21_001604</name>
</gene>
<dbReference type="SMART" id="SM00833">
    <property type="entry name" value="CobW_C"/>
    <property type="match status" value="1"/>
</dbReference>
<dbReference type="InterPro" id="IPR003495">
    <property type="entry name" value="CobW/HypB/UreG_nucleotide-bd"/>
</dbReference>